<dbReference type="SUPFAM" id="SSF103657">
    <property type="entry name" value="BAR/IMD domain-like"/>
    <property type="match status" value="1"/>
</dbReference>
<dbReference type="EMBL" id="AKHW03006127">
    <property type="protein sequence ID" value="KYO24117.1"/>
    <property type="molecule type" value="Genomic_DNA"/>
</dbReference>
<dbReference type="InterPro" id="IPR043502">
    <property type="entry name" value="DNA/RNA_pol_sf"/>
</dbReference>
<evidence type="ECO:0000256" key="1">
    <source>
        <dbReference type="SAM" id="Coils"/>
    </source>
</evidence>
<feature type="coiled-coil region" evidence="1">
    <location>
        <begin position="252"/>
        <end position="289"/>
    </location>
</feature>
<dbReference type="SUPFAM" id="SSF56672">
    <property type="entry name" value="DNA/RNA polymerases"/>
    <property type="match status" value="1"/>
</dbReference>
<dbReference type="AlphaFoldDB" id="A0A151MHX4"/>
<gene>
    <name evidence="2" type="ORF">Y1Q_0022927</name>
</gene>
<keyword evidence="3" id="KW-1185">Reference proteome</keyword>
<dbReference type="STRING" id="8496.A0A151MHX4"/>
<dbReference type="InterPro" id="IPR027267">
    <property type="entry name" value="AH/BAR_dom_sf"/>
</dbReference>
<evidence type="ECO:0000313" key="3">
    <source>
        <dbReference type="Proteomes" id="UP000050525"/>
    </source>
</evidence>
<protein>
    <submittedName>
        <fullName evidence="2">Uncharacterized protein</fullName>
    </submittedName>
</protein>
<comment type="caution">
    <text evidence="2">The sequence shown here is derived from an EMBL/GenBank/DDBJ whole genome shotgun (WGS) entry which is preliminary data.</text>
</comment>
<proteinExistence type="predicted"/>
<reference evidence="2 3" key="1">
    <citation type="journal article" date="2012" name="Genome Biol.">
        <title>Sequencing three crocodilian genomes to illuminate the evolution of archosaurs and amniotes.</title>
        <authorList>
            <person name="St John J.A."/>
            <person name="Braun E.L."/>
            <person name="Isberg S.R."/>
            <person name="Miles L.G."/>
            <person name="Chong A.Y."/>
            <person name="Gongora J."/>
            <person name="Dalzell P."/>
            <person name="Moran C."/>
            <person name="Bed'hom B."/>
            <person name="Abzhanov A."/>
            <person name="Burgess S.C."/>
            <person name="Cooksey A.M."/>
            <person name="Castoe T.A."/>
            <person name="Crawford N.G."/>
            <person name="Densmore L.D."/>
            <person name="Drew J.C."/>
            <person name="Edwards S.V."/>
            <person name="Faircloth B.C."/>
            <person name="Fujita M.K."/>
            <person name="Greenwold M.J."/>
            <person name="Hoffmann F.G."/>
            <person name="Howard J.M."/>
            <person name="Iguchi T."/>
            <person name="Janes D.E."/>
            <person name="Khan S.Y."/>
            <person name="Kohno S."/>
            <person name="de Koning A.J."/>
            <person name="Lance S.L."/>
            <person name="McCarthy F.M."/>
            <person name="McCormack J.E."/>
            <person name="Merchant M.E."/>
            <person name="Peterson D.G."/>
            <person name="Pollock D.D."/>
            <person name="Pourmand N."/>
            <person name="Raney B.J."/>
            <person name="Roessler K.A."/>
            <person name="Sanford J.R."/>
            <person name="Sawyer R.H."/>
            <person name="Schmidt C.J."/>
            <person name="Triplett E.W."/>
            <person name="Tuberville T.D."/>
            <person name="Venegas-Anaya M."/>
            <person name="Howard J.T."/>
            <person name="Jarvis E.D."/>
            <person name="Guillette L.J.Jr."/>
            <person name="Glenn T.C."/>
            <person name="Green R.E."/>
            <person name="Ray D.A."/>
        </authorList>
    </citation>
    <scope>NUCLEOTIDE SEQUENCE [LARGE SCALE GENOMIC DNA]</scope>
    <source>
        <strain evidence="2">KSC_2009_1</strain>
    </source>
</reference>
<dbReference type="PANTHER" id="PTHR33488">
    <property type="entry name" value="ZGC:162509"/>
    <property type="match status" value="1"/>
</dbReference>
<accession>A0A151MHX4</accession>
<evidence type="ECO:0000313" key="2">
    <source>
        <dbReference type="EMBL" id="KYO24117.1"/>
    </source>
</evidence>
<dbReference type="PANTHER" id="PTHR33488:SF2">
    <property type="entry name" value="EARLY ENDOSOME ANTIGEN 1-LIKE"/>
    <property type="match status" value="1"/>
</dbReference>
<name>A0A151MHX4_ALLMI</name>
<dbReference type="Gene3D" id="3.30.70.270">
    <property type="match status" value="1"/>
</dbReference>
<organism evidence="2 3">
    <name type="scientific">Alligator mississippiensis</name>
    <name type="common">American alligator</name>
    <dbReference type="NCBI Taxonomy" id="8496"/>
    <lineage>
        <taxon>Eukaryota</taxon>
        <taxon>Metazoa</taxon>
        <taxon>Chordata</taxon>
        <taxon>Craniata</taxon>
        <taxon>Vertebrata</taxon>
        <taxon>Euteleostomi</taxon>
        <taxon>Archelosauria</taxon>
        <taxon>Archosauria</taxon>
        <taxon>Crocodylia</taxon>
        <taxon>Alligatoridae</taxon>
        <taxon>Alligatorinae</taxon>
        <taxon>Alligator</taxon>
    </lineage>
</organism>
<dbReference type="Proteomes" id="UP000050525">
    <property type="component" value="Unassembled WGS sequence"/>
</dbReference>
<sequence>MKRRGIKTKADEDNSKKVNAVAKFDAYPMLRVDELVENAGQACYISTLDLTKSYWMVPVLGKFLHQTRCYEMAAVKGQTQNTTKTMWNADRVSKMQEEAGLLMKPYASWEEFLMPAPACIAILGKLMCSTSEQGPFTLQESSSNADFTQVDPPKHFKTHLHKLSNHFWEAFNEAHTTMGSIKDFSESAVTKMKNFIQSFQEADVAKALSLTSLNKIKKRAEKCTTYVGSVKTEFSAVTKIIHKLLEDCLETKKSYEDKLRDVQGTLEQAKKQEEAAKKAKEVAEQHLKQMGQQLEKTFNQYKMSLKSIPSGWEAIKVSIKQNMINVLLGQGANFLNKLAENCGFSIGDIEGEMAKLLSMSTSSPETTICVRADELLEYAKWLKNVTSNGRLQMDLIFDQKSQNVKIHWIKHHFQSQKNELIEQVSCKAKQEAQEICQLGISICEELEQIALSQSTEEEKQQKVIEDICELHQKAFQFTSYSKDFVRAPAFPFVEGQEDSHWHGIEQVKENVKQREMMFKTTQEKYEKGFEDLVKWNEELTKVHCDIKQYEMRKIDFEMLVTMLIEESDVLQKMNRQWEKMGQLIQMISSLLDFSSCQDIQEYLGSMESVQAVDYSSKILAMDLVCTQVFSAISVAQLVYMISNSYKKLSDDHLMPGFQSLQDIISTKSSSFDAAYFENAQRAIYKEVENAKDDFKNNVQARIEKLRMRLPSENRGELKTI</sequence>
<keyword evidence="1" id="KW-0175">Coiled coil</keyword>
<dbReference type="InterPro" id="IPR043128">
    <property type="entry name" value="Rev_trsase/Diguanyl_cyclase"/>
</dbReference>